<organism evidence="1">
    <name type="scientific">Sesamum latifolium</name>
    <dbReference type="NCBI Taxonomy" id="2727402"/>
    <lineage>
        <taxon>Eukaryota</taxon>
        <taxon>Viridiplantae</taxon>
        <taxon>Streptophyta</taxon>
        <taxon>Embryophyta</taxon>
        <taxon>Tracheophyta</taxon>
        <taxon>Spermatophyta</taxon>
        <taxon>Magnoliopsida</taxon>
        <taxon>eudicotyledons</taxon>
        <taxon>Gunneridae</taxon>
        <taxon>Pentapetalae</taxon>
        <taxon>asterids</taxon>
        <taxon>lamiids</taxon>
        <taxon>Lamiales</taxon>
        <taxon>Pedaliaceae</taxon>
        <taxon>Sesamum</taxon>
    </lineage>
</organism>
<reference evidence="1" key="2">
    <citation type="journal article" date="2024" name="Plant">
        <title>Genomic evolution and insights into agronomic trait innovations of Sesamum species.</title>
        <authorList>
            <person name="Miao H."/>
            <person name="Wang L."/>
            <person name="Qu L."/>
            <person name="Liu H."/>
            <person name="Sun Y."/>
            <person name="Le M."/>
            <person name="Wang Q."/>
            <person name="Wei S."/>
            <person name="Zheng Y."/>
            <person name="Lin W."/>
            <person name="Duan Y."/>
            <person name="Cao H."/>
            <person name="Xiong S."/>
            <person name="Wang X."/>
            <person name="Wei L."/>
            <person name="Li C."/>
            <person name="Ma Q."/>
            <person name="Ju M."/>
            <person name="Zhao R."/>
            <person name="Li G."/>
            <person name="Mu C."/>
            <person name="Tian Q."/>
            <person name="Mei H."/>
            <person name="Zhang T."/>
            <person name="Gao T."/>
            <person name="Zhang H."/>
        </authorList>
    </citation>
    <scope>NUCLEOTIDE SEQUENCE</scope>
    <source>
        <strain evidence="1">KEN1</strain>
    </source>
</reference>
<sequence>MQIALGDDEKSYANIPKYTATLKDSNSRAFVKLKCDVLDITSPNCNPKFKRVFISFEAQYQGYIKGFRPFIGVDGCFLKGPYKGELFSAMALDANSRIFSIAMMICEGENEDAGRIFYCLNTYMQDERVITFMSDRAKFQSPKLRKLFWIAVKAYTCGDFKDAMEKIKATDLAAHKWLETCGEEPSTWSGHGFEASVKVDHVTIT</sequence>
<protein>
    <recommendedName>
        <fullName evidence="2">MULE transposase domain-containing protein</fullName>
    </recommendedName>
</protein>
<dbReference type="PANTHER" id="PTHR31973">
    <property type="entry name" value="POLYPROTEIN, PUTATIVE-RELATED"/>
    <property type="match status" value="1"/>
</dbReference>
<evidence type="ECO:0000313" key="1">
    <source>
        <dbReference type="EMBL" id="KAL0405876.1"/>
    </source>
</evidence>
<dbReference type="EMBL" id="JACGWN010000014">
    <property type="protein sequence ID" value="KAL0405876.1"/>
    <property type="molecule type" value="Genomic_DNA"/>
</dbReference>
<name>A0AAW2TM93_9LAMI</name>
<dbReference type="AlphaFoldDB" id="A0AAW2TM93"/>
<reference evidence="1" key="1">
    <citation type="submission" date="2020-06" db="EMBL/GenBank/DDBJ databases">
        <authorList>
            <person name="Li T."/>
            <person name="Hu X."/>
            <person name="Zhang T."/>
            <person name="Song X."/>
            <person name="Zhang H."/>
            <person name="Dai N."/>
            <person name="Sheng W."/>
            <person name="Hou X."/>
            <person name="Wei L."/>
        </authorList>
    </citation>
    <scope>NUCLEOTIDE SEQUENCE</scope>
    <source>
        <strain evidence="1">KEN1</strain>
        <tissue evidence="1">Leaf</tissue>
    </source>
</reference>
<gene>
    <name evidence="1" type="ORF">Slati_3901500</name>
</gene>
<evidence type="ECO:0008006" key="2">
    <source>
        <dbReference type="Google" id="ProtNLM"/>
    </source>
</evidence>
<dbReference type="PANTHER" id="PTHR31973:SF197">
    <property type="entry name" value="SWIM-TYPE DOMAIN-CONTAINING PROTEIN"/>
    <property type="match status" value="1"/>
</dbReference>
<proteinExistence type="predicted"/>
<comment type="caution">
    <text evidence="1">The sequence shown here is derived from an EMBL/GenBank/DDBJ whole genome shotgun (WGS) entry which is preliminary data.</text>
</comment>
<accession>A0AAW2TM93</accession>